<proteinExistence type="predicted"/>
<dbReference type="InterPro" id="IPR041522">
    <property type="entry name" value="CdaR_GGDEF"/>
</dbReference>
<feature type="transmembrane region" description="Helical" evidence="4">
    <location>
        <begin position="190"/>
        <end position="208"/>
    </location>
</feature>
<feature type="transmembrane region" description="Helical" evidence="4">
    <location>
        <begin position="63"/>
        <end position="86"/>
    </location>
</feature>
<evidence type="ECO:0000259" key="5">
    <source>
        <dbReference type="PROSITE" id="PS01124"/>
    </source>
</evidence>
<dbReference type="InterPro" id="IPR018060">
    <property type="entry name" value="HTH_AraC"/>
</dbReference>
<dbReference type="SUPFAM" id="SSF46689">
    <property type="entry name" value="Homeodomain-like"/>
    <property type="match status" value="2"/>
</dbReference>
<dbReference type="STRING" id="1963862.B4O97_13720"/>
<gene>
    <name evidence="6" type="ORF">B4O97_13720</name>
</gene>
<organism evidence="6 7">
    <name type="scientific">Marispirochaeta aestuarii</name>
    <dbReference type="NCBI Taxonomy" id="1963862"/>
    <lineage>
        <taxon>Bacteria</taxon>
        <taxon>Pseudomonadati</taxon>
        <taxon>Spirochaetota</taxon>
        <taxon>Spirochaetia</taxon>
        <taxon>Spirochaetales</taxon>
        <taxon>Spirochaetaceae</taxon>
        <taxon>Marispirochaeta</taxon>
    </lineage>
</organism>
<dbReference type="AlphaFoldDB" id="A0A1Y1RVQ6"/>
<feature type="transmembrane region" description="Helical" evidence="4">
    <location>
        <begin position="214"/>
        <end position="234"/>
    </location>
</feature>
<accession>A0A1Y1RVQ6</accession>
<keyword evidence="3" id="KW-0804">Transcription</keyword>
<feature type="domain" description="HTH araC/xylS-type" evidence="5">
    <location>
        <begin position="535"/>
        <end position="633"/>
    </location>
</feature>
<feature type="transmembrane region" description="Helical" evidence="4">
    <location>
        <begin position="6"/>
        <end position="26"/>
    </location>
</feature>
<dbReference type="RefSeq" id="WP_083051649.1">
    <property type="nucleotide sequence ID" value="NZ_MWQY01000015.1"/>
</dbReference>
<keyword evidence="7" id="KW-1185">Reference proteome</keyword>
<evidence type="ECO:0000313" key="7">
    <source>
        <dbReference type="Proteomes" id="UP000192343"/>
    </source>
</evidence>
<dbReference type="Gene3D" id="1.10.10.60">
    <property type="entry name" value="Homeodomain-like"/>
    <property type="match status" value="2"/>
</dbReference>
<keyword evidence="1" id="KW-0805">Transcription regulation</keyword>
<dbReference type="OrthoDB" id="345413at2"/>
<dbReference type="Pfam" id="PF12833">
    <property type="entry name" value="HTH_18"/>
    <property type="match status" value="1"/>
</dbReference>
<evidence type="ECO:0000256" key="1">
    <source>
        <dbReference type="ARBA" id="ARBA00023015"/>
    </source>
</evidence>
<keyword evidence="4" id="KW-1133">Transmembrane helix</keyword>
<dbReference type="EMBL" id="MWQY01000015">
    <property type="protein sequence ID" value="ORC34133.1"/>
    <property type="molecule type" value="Genomic_DNA"/>
</dbReference>
<dbReference type="InterPro" id="IPR009057">
    <property type="entry name" value="Homeodomain-like_sf"/>
</dbReference>
<dbReference type="SMART" id="SM00342">
    <property type="entry name" value="HTH_ARAC"/>
    <property type="match status" value="1"/>
</dbReference>
<dbReference type="PANTHER" id="PTHR43280:SF28">
    <property type="entry name" value="HTH-TYPE TRANSCRIPTIONAL ACTIVATOR RHAS"/>
    <property type="match status" value="1"/>
</dbReference>
<dbReference type="Proteomes" id="UP000192343">
    <property type="component" value="Unassembled WGS sequence"/>
</dbReference>
<keyword evidence="4" id="KW-0812">Transmembrane</keyword>
<dbReference type="PROSITE" id="PS01124">
    <property type="entry name" value="HTH_ARAC_FAMILY_2"/>
    <property type="match status" value="1"/>
</dbReference>
<dbReference type="GO" id="GO:0043565">
    <property type="term" value="F:sequence-specific DNA binding"/>
    <property type="evidence" value="ECO:0007669"/>
    <property type="project" value="InterPro"/>
</dbReference>
<dbReference type="PANTHER" id="PTHR43280">
    <property type="entry name" value="ARAC-FAMILY TRANSCRIPTIONAL REGULATOR"/>
    <property type="match status" value="1"/>
</dbReference>
<dbReference type="GO" id="GO:0003700">
    <property type="term" value="F:DNA-binding transcription factor activity"/>
    <property type="evidence" value="ECO:0007669"/>
    <property type="project" value="InterPro"/>
</dbReference>
<reference evidence="6 7" key="1">
    <citation type="submission" date="2017-03" db="EMBL/GenBank/DDBJ databases">
        <title>Draft Genome sequence of Marispirochaeta sp. strain JC444.</title>
        <authorList>
            <person name="Shivani Y."/>
            <person name="Subhash Y."/>
            <person name="Sasikala C."/>
            <person name="Ramana C."/>
        </authorList>
    </citation>
    <scope>NUCLEOTIDE SEQUENCE [LARGE SCALE GENOMIC DNA]</scope>
    <source>
        <strain evidence="6 7">JC444</strain>
    </source>
</reference>
<evidence type="ECO:0000256" key="3">
    <source>
        <dbReference type="ARBA" id="ARBA00023163"/>
    </source>
</evidence>
<feature type="transmembrane region" description="Helical" evidence="4">
    <location>
        <begin position="98"/>
        <end position="116"/>
    </location>
</feature>
<evidence type="ECO:0000313" key="6">
    <source>
        <dbReference type="EMBL" id="ORC34133.1"/>
    </source>
</evidence>
<dbReference type="Pfam" id="PF17853">
    <property type="entry name" value="GGDEF_2"/>
    <property type="match status" value="1"/>
</dbReference>
<feature type="transmembrane region" description="Helical" evidence="4">
    <location>
        <begin position="38"/>
        <end position="57"/>
    </location>
</feature>
<name>A0A1Y1RVQ6_9SPIO</name>
<sequence>MSLFSNIIAPLIAGLFFLLYFIYFSIANPSKATSYKYFVIFLIGISLFALGRPLQLILGPHPIPLIIVNIRMIILCGVISPVIILASDLFNRKRRKRFQAVIISFCALLGLVYVVFNTLGTRESRVLFQFAGIIAQDNLTPNMQAPFYGREVTIVVQVVTGLLLALFSLIKLIKLKLDTSLNELLTNKIFLFNSGVFIFALSFIIGSLAKQWGIYYVVSIISALLFGVSVLIDVKEVYHYYEKLIPFIKEDIIHNVAFSGFSKTKLTEMLDCLGKNSDLNTFVVVKIKDGKSKVLHDLKMIDEVLHTTDQILQSYYEEECYILLPLSNYRIGIALKLNSDTGSENRISFMEILEGIQSEICSTQRCSLAVGIGRTYENIEDLRISYHEALNAQEYAEHLENSNIIHVDNINELDHHTNTYPVKEKEKLLSLIKVGDTNNSRKAFSAFIEKFKAFIAEKPEALKVRLYEFIGSIIDSAILGGGDERRLNERMEEFFSDINHITDMETVEKWMSSVVVEIADTVAKVYESRSKTLIKKAIRCMEENYHSQLSYKDVANEVFISPSYFLSLFKQETGYTFVDYLTMLRIERAKEMLLTTDMTITQIADKTGFNNSNYFSRLFKRIVGIRARDYRVRSDHPLARTE</sequence>
<keyword evidence="4" id="KW-0472">Membrane</keyword>
<comment type="caution">
    <text evidence="6">The sequence shown here is derived from an EMBL/GenBank/DDBJ whole genome shotgun (WGS) entry which is preliminary data.</text>
</comment>
<evidence type="ECO:0000256" key="2">
    <source>
        <dbReference type="ARBA" id="ARBA00023125"/>
    </source>
</evidence>
<evidence type="ECO:0000256" key="4">
    <source>
        <dbReference type="SAM" id="Phobius"/>
    </source>
</evidence>
<keyword evidence="2" id="KW-0238">DNA-binding</keyword>
<feature type="transmembrane region" description="Helical" evidence="4">
    <location>
        <begin position="152"/>
        <end position="170"/>
    </location>
</feature>
<protein>
    <recommendedName>
        <fullName evidence="5">HTH araC/xylS-type domain-containing protein</fullName>
    </recommendedName>
</protein>